<sequence>MNQYFAGLLHHELALPNLMQNVLKPVNRNGEFFPGIPKIKYEVNTLMMDVEEVILGKKMKDWLRFSVAFWHTFRGTGVDPFGAPTKFWPWEDGTNSIAMAKRRMRANFEFINKLGVDRWCFHDRDIAPEGKTLQETNSNLDEVVKLAKTLQGNNIRPLWGTAQLFMHPRYMHGAATSSELVVYVYAAAQVKKAMEVTHYLGGENYVFWGGREGYQTLLNTDMEFELDHMAKFLEAAAAYKRKIGFTGTLLIEPKPQEPTKHQYDWDAATTTNFLRKYGLIEKVFLDQVKTRNILKFFIQARFGPEITLSKCLTCTSRLKMSIVGCHHDVETARINGLLGNIDANSGDAQTGWDTDQFLTDTREATMIMLSVIKNGGLAPGGLNFDAKLRRESTDVEDLFIAHIVGMDTLARGLRYAAKLIEDGSLAKLIHKRYSSFHNELGALIEAGKADFEMLEKKAMEWGEPTVASAKQELAEMIFNSVL</sequence>
<evidence type="ECO:0000313" key="9">
    <source>
        <dbReference type="EMBL" id="PPS07129.1"/>
    </source>
</evidence>
<dbReference type="EMBL" id="KZ664178">
    <property type="protein sequence ID" value="PPS07129.1"/>
    <property type="molecule type" value="Genomic_DNA"/>
</dbReference>
<evidence type="ECO:0000256" key="2">
    <source>
        <dbReference type="ARBA" id="ARBA00011958"/>
    </source>
</evidence>
<keyword evidence="3 8" id="KW-0859">Xylose metabolism</keyword>
<gene>
    <name evidence="9" type="ORF">GOBAR_AA13505</name>
</gene>
<evidence type="ECO:0000256" key="1">
    <source>
        <dbReference type="ARBA" id="ARBA00005765"/>
    </source>
</evidence>
<proteinExistence type="inferred from homology"/>
<dbReference type="GO" id="GO:0009045">
    <property type="term" value="F:xylose isomerase activity"/>
    <property type="evidence" value="ECO:0007669"/>
    <property type="project" value="UniProtKB-EC"/>
</dbReference>
<comment type="similarity">
    <text evidence="1 8">Belongs to the xylose isomerase family.</text>
</comment>
<evidence type="ECO:0000256" key="7">
    <source>
        <dbReference type="ARBA" id="ARBA00033659"/>
    </source>
</evidence>
<keyword evidence="4 8" id="KW-0479">Metal-binding</keyword>
<name>A0A2P5XUW0_GOSBA</name>
<dbReference type="AlphaFoldDB" id="A0A2P5XUW0"/>
<keyword evidence="6 8" id="KW-0119">Carbohydrate metabolism</keyword>
<dbReference type="Proteomes" id="UP000239757">
    <property type="component" value="Unassembled WGS sequence"/>
</dbReference>
<keyword evidence="5 8" id="KW-0413">Isomerase</keyword>
<dbReference type="GO" id="GO:0046872">
    <property type="term" value="F:metal ion binding"/>
    <property type="evidence" value="ECO:0007669"/>
    <property type="project" value="UniProtKB-KW"/>
</dbReference>
<dbReference type="PANTHER" id="PTHR48408">
    <property type="match status" value="1"/>
</dbReference>
<dbReference type="PRINTS" id="PR00688">
    <property type="entry name" value="XYLOSISMRASE"/>
</dbReference>
<dbReference type="SUPFAM" id="SSF51658">
    <property type="entry name" value="Xylose isomerase-like"/>
    <property type="match status" value="1"/>
</dbReference>
<organism evidence="9 10">
    <name type="scientific">Gossypium barbadense</name>
    <name type="common">Sea Island cotton</name>
    <name type="synonym">Hibiscus barbadensis</name>
    <dbReference type="NCBI Taxonomy" id="3634"/>
    <lineage>
        <taxon>Eukaryota</taxon>
        <taxon>Viridiplantae</taxon>
        <taxon>Streptophyta</taxon>
        <taxon>Embryophyta</taxon>
        <taxon>Tracheophyta</taxon>
        <taxon>Spermatophyta</taxon>
        <taxon>Magnoliopsida</taxon>
        <taxon>eudicotyledons</taxon>
        <taxon>Gunneridae</taxon>
        <taxon>Pentapetalae</taxon>
        <taxon>rosids</taxon>
        <taxon>malvids</taxon>
        <taxon>Malvales</taxon>
        <taxon>Malvaceae</taxon>
        <taxon>Malvoideae</taxon>
        <taxon>Gossypium</taxon>
    </lineage>
</organism>
<evidence type="ECO:0000256" key="8">
    <source>
        <dbReference type="RuleBase" id="RU000609"/>
    </source>
</evidence>
<evidence type="ECO:0000256" key="3">
    <source>
        <dbReference type="ARBA" id="ARBA00022629"/>
    </source>
</evidence>
<dbReference type="GO" id="GO:0042732">
    <property type="term" value="P:D-xylose metabolic process"/>
    <property type="evidence" value="ECO:0007669"/>
    <property type="project" value="UniProtKB-KW"/>
</dbReference>
<dbReference type="PANTHER" id="PTHR48408:SF1">
    <property type="entry name" value="XYLOSE ISOMERASE"/>
    <property type="match status" value="1"/>
</dbReference>
<accession>A0A2P5XUW0</accession>
<evidence type="ECO:0000313" key="10">
    <source>
        <dbReference type="Proteomes" id="UP000239757"/>
    </source>
</evidence>
<dbReference type="Gene3D" id="3.20.20.150">
    <property type="entry name" value="Divalent-metal-dependent TIM barrel enzymes"/>
    <property type="match status" value="1"/>
</dbReference>
<dbReference type="EC" id="5.3.1.5" evidence="2 8"/>
<evidence type="ECO:0000256" key="6">
    <source>
        <dbReference type="ARBA" id="ARBA00023277"/>
    </source>
</evidence>
<protein>
    <recommendedName>
        <fullName evidence="2 8">Xylose isomerase</fullName>
        <ecNumber evidence="2 8">5.3.1.5</ecNumber>
    </recommendedName>
</protein>
<evidence type="ECO:0000256" key="4">
    <source>
        <dbReference type="ARBA" id="ARBA00022723"/>
    </source>
</evidence>
<dbReference type="InterPro" id="IPR036237">
    <property type="entry name" value="Xyl_isomerase-like_sf"/>
</dbReference>
<dbReference type="OrthoDB" id="1730074at2759"/>
<comment type="catalytic activity">
    <reaction evidence="7 8">
        <text>alpha-D-xylose = alpha-D-xylulofuranose</text>
        <dbReference type="Rhea" id="RHEA:22816"/>
        <dbReference type="ChEBI" id="CHEBI:28518"/>
        <dbReference type="ChEBI" id="CHEBI:188998"/>
        <dbReference type="EC" id="5.3.1.5"/>
    </reaction>
</comment>
<dbReference type="InterPro" id="IPR001998">
    <property type="entry name" value="Xylose_isomerase"/>
</dbReference>
<dbReference type="HAMAP" id="MF_00455">
    <property type="entry name" value="Xylose_isom_A"/>
    <property type="match status" value="1"/>
</dbReference>
<dbReference type="PROSITE" id="PS51415">
    <property type="entry name" value="XYLOSE_ISOMERASE"/>
    <property type="match status" value="1"/>
</dbReference>
<evidence type="ECO:0000256" key="5">
    <source>
        <dbReference type="ARBA" id="ARBA00023235"/>
    </source>
</evidence>
<reference evidence="9 10" key="1">
    <citation type="submission" date="2015-01" db="EMBL/GenBank/DDBJ databases">
        <title>Genome of allotetraploid Gossypium barbadense reveals genomic plasticity and fiber elongation in cotton evolution.</title>
        <authorList>
            <person name="Chen X."/>
            <person name="Liu X."/>
            <person name="Zhao B."/>
            <person name="Zheng H."/>
            <person name="Hu Y."/>
            <person name="Lu G."/>
            <person name="Yang C."/>
            <person name="Chen J."/>
            <person name="Shan C."/>
            <person name="Zhang L."/>
            <person name="Zhou Y."/>
            <person name="Wang L."/>
            <person name="Guo W."/>
            <person name="Bai Y."/>
            <person name="Ruan J."/>
            <person name="Shangguan X."/>
            <person name="Mao Y."/>
            <person name="Jiang J."/>
            <person name="Zhu Y."/>
            <person name="Lei J."/>
            <person name="Kang H."/>
            <person name="Chen S."/>
            <person name="He X."/>
            <person name="Wang R."/>
            <person name="Wang Y."/>
            <person name="Chen J."/>
            <person name="Wang L."/>
            <person name="Yu S."/>
            <person name="Wang B."/>
            <person name="Wei J."/>
            <person name="Song S."/>
            <person name="Lu X."/>
            <person name="Gao Z."/>
            <person name="Gu W."/>
            <person name="Deng X."/>
            <person name="Ma D."/>
            <person name="Wang S."/>
            <person name="Liang W."/>
            <person name="Fang L."/>
            <person name="Cai C."/>
            <person name="Zhu X."/>
            <person name="Zhou B."/>
            <person name="Zhang Y."/>
            <person name="Chen Z."/>
            <person name="Xu S."/>
            <person name="Zhu R."/>
            <person name="Wang S."/>
            <person name="Zhang T."/>
            <person name="Zhao G."/>
        </authorList>
    </citation>
    <scope>NUCLEOTIDE SEQUENCE [LARGE SCALE GENOMIC DNA]</scope>
    <source>
        <strain evidence="10">cv. Xinhai21</strain>
        <tissue evidence="9">Leaf</tissue>
    </source>
</reference>